<evidence type="ECO:0000313" key="2">
    <source>
        <dbReference type="EMBL" id="KKI64007.1"/>
    </source>
</evidence>
<dbReference type="EMBL" id="LAKJ01000011">
    <property type="protein sequence ID" value="KKI64007.1"/>
    <property type="molecule type" value="Genomic_DNA"/>
</dbReference>
<gene>
    <name evidence="2" type="ORF">UF66_0204</name>
</gene>
<feature type="domain" description="Ribosomal protein eL8/eL30/eS12/Gadd45" evidence="1">
    <location>
        <begin position="8"/>
        <end position="95"/>
    </location>
</feature>
<evidence type="ECO:0000259" key="1">
    <source>
        <dbReference type="Pfam" id="PF01248"/>
    </source>
</evidence>
<dbReference type="AlphaFoldDB" id="A0A0M2NVL7"/>
<dbReference type="InterPro" id="IPR029064">
    <property type="entry name" value="Ribosomal_eL30-like_sf"/>
</dbReference>
<keyword evidence="2" id="KW-0687">Ribonucleoprotein</keyword>
<dbReference type="Gene3D" id="3.30.1330.30">
    <property type="match status" value="1"/>
</dbReference>
<dbReference type="InterPro" id="IPR004038">
    <property type="entry name" value="Ribosomal_eL8/eL30/eS12/Gad45"/>
</dbReference>
<name>A0A0M2NVL7_STACC</name>
<dbReference type="GO" id="GO:0005840">
    <property type="term" value="C:ribosome"/>
    <property type="evidence" value="ECO:0007669"/>
    <property type="project" value="UniProtKB-KW"/>
</dbReference>
<dbReference type="Pfam" id="PF01248">
    <property type="entry name" value="Ribosomal_L7Ae"/>
    <property type="match status" value="1"/>
</dbReference>
<accession>A0A0M2NVL7</accession>
<dbReference type="PATRIC" id="fig|74704.6.peg.211"/>
<dbReference type="Proteomes" id="UP000034455">
    <property type="component" value="Unassembled WGS sequence"/>
</dbReference>
<sequence>MTIEKIVNFLGLAMRAGKVKTGESVILNDIKKNRLKLVIIATDASENTMTMFQNKCESYHISFRIFGTRAELGQALGKAERVNIGITDQGFAKKLVSMIDEYRKE</sequence>
<dbReference type="RefSeq" id="WP_019468439.1">
    <property type="nucleotide sequence ID" value="NZ_BKAS01000015.1"/>
</dbReference>
<comment type="caution">
    <text evidence="2">The sequence shown here is derived from an EMBL/GenBank/DDBJ whole genome shotgun (WGS) entry which is preliminary data.</text>
</comment>
<keyword evidence="2" id="KW-0689">Ribosomal protein</keyword>
<dbReference type="GeneID" id="58097732"/>
<reference evidence="2 3" key="1">
    <citation type="submission" date="2015-03" db="EMBL/GenBank/DDBJ databases">
        <title>Genome Assembly of Staphylococcus cohnii subsp. cohnii strain G22B2.</title>
        <authorList>
            <person name="Nair G."/>
            <person name="Kaur G."/>
            <person name="Khatri I."/>
            <person name="Singh N.K."/>
            <person name="Sathyabama S."/>
            <person name="Maurya S.K."/>
            <person name="Subramanian S."/>
            <person name="Agrewala J.N."/>
            <person name="Mayilraj S."/>
        </authorList>
    </citation>
    <scope>NUCLEOTIDE SEQUENCE [LARGE SCALE GENOMIC DNA]</scope>
    <source>
        <strain evidence="2 3">G22B2</strain>
    </source>
</reference>
<protein>
    <submittedName>
        <fullName evidence="2">Ribosomal protein L7Ae family protein</fullName>
    </submittedName>
</protein>
<evidence type="ECO:0000313" key="3">
    <source>
        <dbReference type="Proteomes" id="UP000034455"/>
    </source>
</evidence>
<dbReference type="SUPFAM" id="SSF55315">
    <property type="entry name" value="L30e-like"/>
    <property type="match status" value="1"/>
</dbReference>
<organism evidence="2 3">
    <name type="scientific">Staphylococcus cohnii subsp. cohnii</name>
    <dbReference type="NCBI Taxonomy" id="74704"/>
    <lineage>
        <taxon>Bacteria</taxon>
        <taxon>Bacillati</taxon>
        <taxon>Bacillota</taxon>
        <taxon>Bacilli</taxon>
        <taxon>Bacillales</taxon>
        <taxon>Staphylococcaceae</taxon>
        <taxon>Staphylococcus</taxon>
        <taxon>Staphylococcus cohnii species complex</taxon>
    </lineage>
</organism>
<proteinExistence type="predicted"/>